<organism evidence="1 2">
    <name type="scientific">Methylobacterium nodulans (strain LMG 21967 / CNCM I-2342 / ORS 2060)</name>
    <dbReference type="NCBI Taxonomy" id="460265"/>
    <lineage>
        <taxon>Bacteria</taxon>
        <taxon>Pseudomonadati</taxon>
        <taxon>Pseudomonadota</taxon>
        <taxon>Alphaproteobacteria</taxon>
        <taxon>Hyphomicrobiales</taxon>
        <taxon>Methylobacteriaceae</taxon>
        <taxon>Methylobacterium</taxon>
    </lineage>
</organism>
<dbReference type="InterPro" id="IPR016181">
    <property type="entry name" value="Acyl_CoA_acyltransferase"/>
</dbReference>
<evidence type="ECO:0008006" key="3">
    <source>
        <dbReference type="Google" id="ProtNLM"/>
    </source>
</evidence>
<keyword evidence="2" id="KW-1185">Reference proteome</keyword>
<dbReference type="EMBL" id="CP001349">
    <property type="protein sequence ID" value="ACL60544.1"/>
    <property type="molecule type" value="Genomic_DNA"/>
</dbReference>
<reference evidence="1 2" key="1">
    <citation type="submission" date="2009-01" db="EMBL/GenBank/DDBJ databases">
        <title>Complete sequence of chromosome of Methylobacterium nodulans ORS 2060.</title>
        <authorList>
            <consortium name="US DOE Joint Genome Institute"/>
            <person name="Lucas S."/>
            <person name="Copeland A."/>
            <person name="Lapidus A."/>
            <person name="Glavina del Rio T."/>
            <person name="Dalin E."/>
            <person name="Tice H."/>
            <person name="Bruce D."/>
            <person name="Goodwin L."/>
            <person name="Pitluck S."/>
            <person name="Sims D."/>
            <person name="Brettin T."/>
            <person name="Detter J.C."/>
            <person name="Han C."/>
            <person name="Larimer F."/>
            <person name="Land M."/>
            <person name="Hauser L."/>
            <person name="Kyrpides N."/>
            <person name="Ivanova N."/>
            <person name="Marx C.J."/>
            <person name="Richardson P."/>
        </authorList>
    </citation>
    <scope>NUCLEOTIDE SEQUENCE [LARGE SCALE GENOMIC DNA]</scope>
    <source>
        <strain evidence="2">LMG 21967 / CNCM I-2342 / ORS 2060</strain>
    </source>
</reference>
<proteinExistence type="predicted"/>
<gene>
    <name evidence="1" type="ordered locus">Mnod_5714</name>
</gene>
<accession>B8IQN2</accession>
<dbReference type="eggNOG" id="COG3153">
    <property type="taxonomic scope" value="Bacteria"/>
</dbReference>
<dbReference type="AlphaFoldDB" id="B8IQN2"/>
<evidence type="ECO:0000313" key="1">
    <source>
        <dbReference type="EMBL" id="ACL60544.1"/>
    </source>
</evidence>
<dbReference type="Proteomes" id="UP000008207">
    <property type="component" value="Chromosome"/>
</dbReference>
<protein>
    <recommendedName>
        <fullName evidence="3">GCN5-related N-acetyltransferase</fullName>
    </recommendedName>
</protein>
<evidence type="ECO:0000313" key="2">
    <source>
        <dbReference type="Proteomes" id="UP000008207"/>
    </source>
</evidence>
<dbReference type="Gene3D" id="3.40.630.30">
    <property type="match status" value="1"/>
</dbReference>
<dbReference type="HOGENOM" id="CLU_2046954_0_0_5"/>
<dbReference type="KEGG" id="mno:Mnod_5714"/>
<name>B8IQN2_METNO</name>
<dbReference type="STRING" id="460265.Mnod_5714"/>
<dbReference type="SUPFAM" id="SSF55729">
    <property type="entry name" value="Acyl-CoA N-acyltransferases (Nat)"/>
    <property type="match status" value="1"/>
</dbReference>
<sequence>MADQRAFPAADTHCAEIGLRPSTTDDAGRAGVICYEAFKTIAEQHGFPPDLPSASEATDLIGHLLSRSDIHAIIAERDGRVVGSNFLWEGDTVAGVGPITVDPSMQNNAMEPCARADGTS</sequence>